<dbReference type="Proteomes" id="UP000182190">
    <property type="component" value="Unassembled WGS sequence"/>
</dbReference>
<evidence type="ECO:0000313" key="1">
    <source>
        <dbReference type="EMBL" id="VXD23760.1"/>
    </source>
</evidence>
<proteinExistence type="predicted"/>
<protein>
    <submittedName>
        <fullName evidence="1">Uncharacterized protein</fullName>
    </submittedName>
</protein>
<sequence>MLVMPFSTTRAEIAINLNKNRYKTRDILEYHNWVINNNQFLRARECLISSLSVRLLKF</sequence>
<dbReference type="AlphaFoldDB" id="A0A7Z9E539"/>
<dbReference type="EMBL" id="CZCS02000219">
    <property type="protein sequence ID" value="VXD23760.1"/>
    <property type="molecule type" value="Genomic_DNA"/>
</dbReference>
<reference evidence="1" key="1">
    <citation type="submission" date="2019-10" db="EMBL/GenBank/DDBJ databases">
        <authorList>
            <consortium name="Genoscope - CEA"/>
            <person name="William W."/>
        </authorList>
    </citation>
    <scope>NUCLEOTIDE SEQUENCE [LARGE SCALE GENOMIC DNA]</scope>
    <source>
        <strain evidence="1">BBR_PRJEB10994</strain>
    </source>
</reference>
<comment type="caution">
    <text evidence="1">The sequence shown here is derived from an EMBL/GenBank/DDBJ whole genome shotgun (WGS) entry which is preliminary data.</text>
</comment>
<organism evidence="1 2">
    <name type="scientific">Planktothrix paucivesiculata PCC 9631</name>
    <dbReference type="NCBI Taxonomy" id="671071"/>
    <lineage>
        <taxon>Bacteria</taxon>
        <taxon>Bacillati</taxon>
        <taxon>Cyanobacteriota</taxon>
        <taxon>Cyanophyceae</taxon>
        <taxon>Oscillatoriophycideae</taxon>
        <taxon>Oscillatoriales</taxon>
        <taxon>Microcoleaceae</taxon>
        <taxon>Planktothrix</taxon>
    </lineage>
</organism>
<evidence type="ECO:0000313" key="2">
    <source>
        <dbReference type="Proteomes" id="UP000182190"/>
    </source>
</evidence>
<keyword evidence="2" id="KW-1185">Reference proteome</keyword>
<accession>A0A7Z9E539</accession>
<gene>
    <name evidence="1" type="ORF">PL9631_760036</name>
</gene>
<name>A0A7Z9E539_9CYAN</name>